<sequence length="384" mass="44248">MEGRRLPATNCVGFCLLPSELMEYIFIRLASPDICRLRCVSKPIASILREREFVRNYNDQHRSSTWLFFYNKPADHDDAALHGFTDRSNRWFKILVHDLLKSVVDSGEYLYFLTASGSNFLFALNTRNEFVLVNPMTRTVRKIVCPSKIFSGPDTSIKLLIGPPGSDRFCIIRNQIYGRKSFMVYDSNADLWQTRRLNERVDLSLVSGCVLLSVVDWFSKRTNIVCVSQRDHPEAVSIWPELAYADSSWERHYPLHGYRVIGDGKMAVVRSDGIDVKNHRVRMLKGVELWGLTANGKRWEFISETSREIVARIKQPYGMMKGCLEERNGTIRVALMFNFQGVWDIIRLNYDIGRKNWTRVVLPSCQMKGSSMVGISFSNDLVLY</sequence>
<reference evidence="2" key="1">
    <citation type="submission" date="2022-12" db="EMBL/GenBank/DDBJ databases">
        <title>Draft genome assemblies for two species of Escallonia (Escalloniales).</title>
        <authorList>
            <person name="Chanderbali A."/>
            <person name="Dervinis C."/>
            <person name="Anghel I."/>
            <person name="Soltis D."/>
            <person name="Soltis P."/>
            <person name="Zapata F."/>
        </authorList>
    </citation>
    <scope>NUCLEOTIDE SEQUENCE</scope>
    <source>
        <strain evidence="2">UCBG64.0493</strain>
        <tissue evidence="2">Leaf</tissue>
    </source>
</reference>
<name>A0AA89B8W0_9ASTE</name>
<evidence type="ECO:0000313" key="2">
    <source>
        <dbReference type="EMBL" id="KAK3031138.1"/>
    </source>
</evidence>
<dbReference type="PANTHER" id="PTHR31672:SF8">
    <property type="entry name" value="F-BOX DOMAIN-CONTAINING PROTEIN"/>
    <property type="match status" value="1"/>
</dbReference>
<dbReference type="Proteomes" id="UP001188597">
    <property type="component" value="Unassembled WGS sequence"/>
</dbReference>
<dbReference type="EMBL" id="JAVXUP010000317">
    <property type="protein sequence ID" value="KAK3031138.1"/>
    <property type="molecule type" value="Genomic_DNA"/>
</dbReference>
<accession>A0AA89B8W0</accession>
<evidence type="ECO:0000313" key="3">
    <source>
        <dbReference type="Proteomes" id="UP001188597"/>
    </source>
</evidence>
<keyword evidence="3" id="KW-1185">Reference proteome</keyword>
<dbReference type="SUPFAM" id="SSF81383">
    <property type="entry name" value="F-box domain"/>
    <property type="match status" value="1"/>
</dbReference>
<proteinExistence type="predicted"/>
<dbReference type="InterPro" id="IPR036047">
    <property type="entry name" value="F-box-like_dom_sf"/>
</dbReference>
<dbReference type="InterPro" id="IPR050796">
    <property type="entry name" value="SCF_F-box_component"/>
</dbReference>
<dbReference type="AlphaFoldDB" id="A0AA89B8W0"/>
<dbReference type="PANTHER" id="PTHR31672">
    <property type="entry name" value="BNACNNG10540D PROTEIN"/>
    <property type="match status" value="1"/>
</dbReference>
<evidence type="ECO:0000259" key="1">
    <source>
        <dbReference type="PROSITE" id="PS50181"/>
    </source>
</evidence>
<protein>
    <recommendedName>
        <fullName evidence="1">F-box domain-containing protein</fullName>
    </recommendedName>
</protein>
<feature type="domain" description="F-box" evidence="1">
    <location>
        <begin position="11"/>
        <end position="57"/>
    </location>
</feature>
<dbReference type="SMART" id="SM00256">
    <property type="entry name" value="FBOX"/>
    <property type="match status" value="1"/>
</dbReference>
<dbReference type="PROSITE" id="PS50181">
    <property type="entry name" value="FBOX"/>
    <property type="match status" value="1"/>
</dbReference>
<dbReference type="InterPro" id="IPR001810">
    <property type="entry name" value="F-box_dom"/>
</dbReference>
<gene>
    <name evidence="2" type="ORF">RJ639_035136</name>
</gene>
<organism evidence="2 3">
    <name type="scientific">Escallonia herrerae</name>
    <dbReference type="NCBI Taxonomy" id="1293975"/>
    <lineage>
        <taxon>Eukaryota</taxon>
        <taxon>Viridiplantae</taxon>
        <taxon>Streptophyta</taxon>
        <taxon>Embryophyta</taxon>
        <taxon>Tracheophyta</taxon>
        <taxon>Spermatophyta</taxon>
        <taxon>Magnoliopsida</taxon>
        <taxon>eudicotyledons</taxon>
        <taxon>Gunneridae</taxon>
        <taxon>Pentapetalae</taxon>
        <taxon>asterids</taxon>
        <taxon>campanulids</taxon>
        <taxon>Escalloniales</taxon>
        <taxon>Escalloniaceae</taxon>
        <taxon>Escallonia</taxon>
    </lineage>
</organism>
<dbReference type="Pfam" id="PF00646">
    <property type="entry name" value="F-box"/>
    <property type="match status" value="1"/>
</dbReference>
<dbReference type="CDD" id="cd09917">
    <property type="entry name" value="F-box_SF"/>
    <property type="match status" value="1"/>
</dbReference>
<comment type="caution">
    <text evidence="2">The sequence shown here is derived from an EMBL/GenBank/DDBJ whole genome shotgun (WGS) entry which is preliminary data.</text>
</comment>